<evidence type="ECO:0000313" key="4">
    <source>
        <dbReference type="EMBL" id="KEP68006.1"/>
    </source>
</evidence>
<proteinExistence type="predicted"/>
<dbReference type="OrthoDB" id="913606at2"/>
<dbReference type="Pfam" id="PF02518">
    <property type="entry name" value="HATPase_c"/>
    <property type="match status" value="1"/>
</dbReference>
<evidence type="ECO:0000313" key="5">
    <source>
        <dbReference type="Proteomes" id="UP000027725"/>
    </source>
</evidence>
<dbReference type="InterPro" id="IPR003594">
    <property type="entry name" value="HATPase_dom"/>
</dbReference>
<comment type="catalytic activity">
    <reaction evidence="1">
        <text>ATP + protein L-histidine = ADP + protein N-phospho-L-histidine.</text>
        <dbReference type="EC" id="2.7.13.3"/>
    </reaction>
</comment>
<dbReference type="SUPFAM" id="SSF55874">
    <property type="entry name" value="ATPase domain of HSP90 chaperone/DNA topoisomerase II/histidine kinase"/>
    <property type="match status" value="1"/>
</dbReference>
<dbReference type="AlphaFoldDB" id="A0A074T874"/>
<keyword evidence="5" id="KW-1185">Reference proteome</keyword>
<organism evidence="4 5">
    <name type="scientific">Thioclava dalianensis</name>
    <dbReference type="NCBI Taxonomy" id="1185766"/>
    <lineage>
        <taxon>Bacteria</taxon>
        <taxon>Pseudomonadati</taxon>
        <taxon>Pseudomonadota</taxon>
        <taxon>Alphaproteobacteria</taxon>
        <taxon>Rhodobacterales</taxon>
        <taxon>Paracoccaceae</taxon>
        <taxon>Thioclava</taxon>
    </lineage>
</organism>
<dbReference type="CDD" id="cd00075">
    <property type="entry name" value="HATPase"/>
    <property type="match status" value="1"/>
</dbReference>
<dbReference type="Proteomes" id="UP000027725">
    <property type="component" value="Unassembled WGS sequence"/>
</dbReference>
<accession>A0A074T874</accession>
<dbReference type="InterPro" id="IPR036890">
    <property type="entry name" value="HATPase_C_sf"/>
</dbReference>
<sequence>MGPERALSALIAQHQFEREIFNSHDRFWRKDRRNMDGAGLGLGIVKRLVQAHGGGIAAENAVGGGAVFRVWFAGRAG</sequence>
<dbReference type="GO" id="GO:0004673">
    <property type="term" value="F:protein histidine kinase activity"/>
    <property type="evidence" value="ECO:0007669"/>
    <property type="project" value="UniProtKB-EC"/>
</dbReference>
<evidence type="ECO:0000256" key="1">
    <source>
        <dbReference type="ARBA" id="ARBA00000085"/>
    </source>
</evidence>
<gene>
    <name evidence="4" type="ORF">DL1_16750</name>
</gene>
<dbReference type="EMBL" id="JHEH01000051">
    <property type="protein sequence ID" value="KEP68006.1"/>
    <property type="molecule type" value="Genomic_DNA"/>
</dbReference>
<dbReference type="InterPro" id="IPR004358">
    <property type="entry name" value="Sig_transdc_His_kin-like_C"/>
</dbReference>
<evidence type="ECO:0000256" key="2">
    <source>
        <dbReference type="ARBA" id="ARBA00012438"/>
    </source>
</evidence>
<comment type="caution">
    <text evidence="4">The sequence shown here is derived from an EMBL/GenBank/DDBJ whole genome shotgun (WGS) entry which is preliminary data.</text>
</comment>
<dbReference type="STRING" id="1185766.SAMN05216224_11237"/>
<dbReference type="EC" id="2.7.13.3" evidence="2"/>
<dbReference type="Gene3D" id="3.30.565.10">
    <property type="entry name" value="Histidine kinase-like ATPase, C-terminal domain"/>
    <property type="match status" value="1"/>
</dbReference>
<name>A0A074T874_9RHOB</name>
<reference evidence="4 5" key="1">
    <citation type="submission" date="2014-03" db="EMBL/GenBank/DDBJ databases">
        <title>The draft genome sequence of Thioclava dalianensis DLFJ1-1.</title>
        <authorList>
            <person name="Lai Q."/>
            <person name="Shao Z."/>
        </authorList>
    </citation>
    <scope>NUCLEOTIDE SEQUENCE [LARGE SCALE GENOMIC DNA]</scope>
    <source>
        <strain evidence="4 5">DLFJ1-1</strain>
    </source>
</reference>
<dbReference type="eggNOG" id="COG2205">
    <property type="taxonomic scope" value="Bacteria"/>
</dbReference>
<dbReference type="RefSeq" id="WP_038069683.1">
    <property type="nucleotide sequence ID" value="NZ_FOVB01000012.1"/>
</dbReference>
<feature type="domain" description="Histidine kinase/HSP90-like ATPase" evidence="3">
    <location>
        <begin position="22"/>
        <end position="72"/>
    </location>
</feature>
<protein>
    <recommendedName>
        <fullName evidence="2">histidine kinase</fullName>
        <ecNumber evidence="2">2.7.13.3</ecNumber>
    </recommendedName>
</protein>
<evidence type="ECO:0000259" key="3">
    <source>
        <dbReference type="Pfam" id="PF02518"/>
    </source>
</evidence>
<dbReference type="PRINTS" id="PR00344">
    <property type="entry name" value="BCTRLSENSOR"/>
</dbReference>